<evidence type="ECO:0000313" key="1">
    <source>
        <dbReference type="EMBL" id="EWS73660.1"/>
    </source>
</evidence>
<keyword evidence="2" id="KW-1185">Reference proteome</keyword>
<proteinExistence type="predicted"/>
<organism evidence="1 2">
    <name type="scientific">Tetrahymena thermophila (strain SB210)</name>
    <dbReference type="NCBI Taxonomy" id="312017"/>
    <lineage>
        <taxon>Eukaryota</taxon>
        <taxon>Sar</taxon>
        <taxon>Alveolata</taxon>
        <taxon>Ciliophora</taxon>
        <taxon>Intramacronucleata</taxon>
        <taxon>Oligohymenophorea</taxon>
        <taxon>Hymenostomatida</taxon>
        <taxon>Tetrahymenina</taxon>
        <taxon>Tetrahymenidae</taxon>
        <taxon>Tetrahymena</taxon>
    </lineage>
</organism>
<dbReference type="EMBL" id="GG662649">
    <property type="protein sequence ID" value="EWS73660.1"/>
    <property type="molecule type" value="Genomic_DNA"/>
</dbReference>
<evidence type="ECO:0000313" key="2">
    <source>
        <dbReference type="Proteomes" id="UP000009168"/>
    </source>
</evidence>
<dbReference type="KEGG" id="tet:TTHERM_000582347"/>
<reference evidence="2" key="1">
    <citation type="journal article" date="2006" name="PLoS Biol.">
        <title>Macronuclear genome sequence of the ciliate Tetrahymena thermophila, a model eukaryote.</title>
        <authorList>
            <person name="Eisen J.A."/>
            <person name="Coyne R.S."/>
            <person name="Wu M."/>
            <person name="Wu D."/>
            <person name="Thiagarajan M."/>
            <person name="Wortman J.R."/>
            <person name="Badger J.H."/>
            <person name="Ren Q."/>
            <person name="Amedeo P."/>
            <person name="Jones K.M."/>
            <person name="Tallon L.J."/>
            <person name="Delcher A.L."/>
            <person name="Salzberg S.L."/>
            <person name="Silva J.C."/>
            <person name="Haas B.J."/>
            <person name="Majoros W.H."/>
            <person name="Farzad M."/>
            <person name="Carlton J.M."/>
            <person name="Smith R.K. Jr."/>
            <person name="Garg J."/>
            <person name="Pearlman R.E."/>
            <person name="Karrer K.M."/>
            <person name="Sun L."/>
            <person name="Manning G."/>
            <person name="Elde N.C."/>
            <person name="Turkewitz A.P."/>
            <person name="Asai D.J."/>
            <person name="Wilkes D.E."/>
            <person name="Wang Y."/>
            <person name="Cai H."/>
            <person name="Collins K."/>
            <person name="Stewart B.A."/>
            <person name="Lee S.R."/>
            <person name="Wilamowska K."/>
            <person name="Weinberg Z."/>
            <person name="Ruzzo W.L."/>
            <person name="Wloga D."/>
            <person name="Gaertig J."/>
            <person name="Frankel J."/>
            <person name="Tsao C.-C."/>
            <person name="Gorovsky M.A."/>
            <person name="Keeling P.J."/>
            <person name="Waller R.F."/>
            <person name="Patron N.J."/>
            <person name="Cherry J.M."/>
            <person name="Stover N.A."/>
            <person name="Krieger C.J."/>
            <person name="del Toro C."/>
            <person name="Ryder H.F."/>
            <person name="Williamson S.C."/>
            <person name="Barbeau R.A."/>
            <person name="Hamilton E.P."/>
            <person name="Orias E."/>
        </authorList>
    </citation>
    <scope>NUCLEOTIDE SEQUENCE [LARGE SCALE GENOMIC DNA]</scope>
    <source>
        <strain evidence="2">SB210</strain>
    </source>
</reference>
<dbReference type="InParanoid" id="W7X2W8"/>
<sequence length="49" mass="5692">MSQQTFFIKITKKSSCKELQDINFKKKPKKTNKLKTLLTKARTEGIVGY</sequence>
<gene>
    <name evidence="1" type="ORF">TTHERM_000582347</name>
</gene>
<dbReference type="GeneID" id="24439700"/>
<name>W7X2W8_TETTS</name>
<protein>
    <submittedName>
        <fullName evidence="1">Uncharacterized protein</fullName>
    </submittedName>
</protein>
<dbReference type="RefSeq" id="XP_012653790.1">
    <property type="nucleotide sequence ID" value="XM_012798336.1"/>
</dbReference>
<dbReference type="AlphaFoldDB" id="W7X2W8"/>
<dbReference type="Proteomes" id="UP000009168">
    <property type="component" value="Unassembled WGS sequence"/>
</dbReference>
<accession>W7X2W8</accession>